<dbReference type="InterPro" id="IPR000160">
    <property type="entry name" value="GGDEF_dom"/>
</dbReference>
<dbReference type="GO" id="GO:0052621">
    <property type="term" value="F:diguanylate cyclase activity"/>
    <property type="evidence" value="ECO:0007669"/>
    <property type="project" value="TreeGrafter"/>
</dbReference>
<dbReference type="FunFam" id="3.30.70.270:FF:000001">
    <property type="entry name" value="Diguanylate cyclase domain protein"/>
    <property type="match status" value="1"/>
</dbReference>
<dbReference type="EMBL" id="AP012057">
    <property type="protein sequence ID" value="BAN02492.1"/>
    <property type="molecule type" value="Genomic_DNA"/>
</dbReference>
<dbReference type="Gene3D" id="3.30.70.270">
    <property type="match status" value="1"/>
</dbReference>
<feature type="transmembrane region" description="Helical" evidence="1">
    <location>
        <begin position="144"/>
        <end position="162"/>
    </location>
</feature>
<keyword evidence="1" id="KW-0812">Transmembrane</keyword>
<feature type="transmembrane region" description="Helical" evidence="1">
    <location>
        <begin position="70"/>
        <end position="88"/>
    </location>
</feature>
<dbReference type="KEGG" id="aym:YM304_21780"/>
<dbReference type="SMART" id="SM00267">
    <property type="entry name" value="GGDEF"/>
    <property type="match status" value="1"/>
</dbReference>
<dbReference type="InterPro" id="IPR050469">
    <property type="entry name" value="Diguanylate_Cyclase"/>
</dbReference>
<dbReference type="GO" id="GO:0043709">
    <property type="term" value="P:cell adhesion involved in single-species biofilm formation"/>
    <property type="evidence" value="ECO:0007669"/>
    <property type="project" value="TreeGrafter"/>
</dbReference>
<proteinExistence type="predicted"/>
<gene>
    <name evidence="3" type="ORF">YM304_21780</name>
</gene>
<dbReference type="NCBIfam" id="TIGR00254">
    <property type="entry name" value="GGDEF"/>
    <property type="match status" value="1"/>
</dbReference>
<evidence type="ECO:0000259" key="2">
    <source>
        <dbReference type="PROSITE" id="PS50887"/>
    </source>
</evidence>
<name>A0A6C7E8Z8_ILUCY</name>
<dbReference type="GO" id="GO:0005886">
    <property type="term" value="C:plasma membrane"/>
    <property type="evidence" value="ECO:0007669"/>
    <property type="project" value="TreeGrafter"/>
</dbReference>
<dbReference type="GO" id="GO:1902201">
    <property type="term" value="P:negative regulation of bacterial-type flagellum-dependent cell motility"/>
    <property type="evidence" value="ECO:0007669"/>
    <property type="project" value="TreeGrafter"/>
</dbReference>
<dbReference type="InterPro" id="IPR043128">
    <property type="entry name" value="Rev_trsase/Diguanyl_cyclase"/>
</dbReference>
<keyword evidence="1" id="KW-0472">Membrane</keyword>
<feature type="transmembrane region" description="Helical" evidence="1">
    <location>
        <begin position="120"/>
        <end position="138"/>
    </location>
</feature>
<keyword evidence="1" id="KW-1133">Transmembrane helix</keyword>
<accession>A0A6C7E8Z8</accession>
<evidence type="ECO:0000313" key="3">
    <source>
        <dbReference type="EMBL" id="BAN02492.1"/>
    </source>
</evidence>
<dbReference type="AlphaFoldDB" id="A0A6C7E8Z8"/>
<feature type="transmembrane region" description="Helical" evidence="1">
    <location>
        <begin position="94"/>
        <end position="113"/>
    </location>
</feature>
<dbReference type="SUPFAM" id="SSF55073">
    <property type="entry name" value="Nucleotide cyclase"/>
    <property type="match status" value="1"/>
</dbReference>
<feature type="domain" description="GGDEF" evidence="2">
    <location>
        <begin position="206"/>
        <end position="329"/>
    </location>
</feature>
<keyword evidence="4" id="KW-1185">Reference proteome</keyword>
<dbReference type="Pfam" id="PF00990">
    <property type="entry name" value="GGDEF"/>
    <property type="match status" value="1"/>
</dbReference>
<dbReference type="CDD" id="cd01949">
    <property type="entry name" value="GGDEF"/>
    <property type="match status" value="1"/>
</dbReference>
<dbReference type="RefSeq" id="WP_015441739.1">
    <property type="nucleotide sequence ID" value="NC_020520.1"/>
</dbReference>
<dbReference type="PANTHER" id="PTHR45138">
    <property type="entry name" value="REGULATORY COMPONENTS OF SENSORY TRANSDUCTION SYSTEM"/>
    <property type="match status" value="1"/>
</dbReference>
<dbReference type="InterPro" id="IPR029787">
    <property type="entry name" value="Nucleotide_cyclase"/>
</dbReference>
<sequence>MSASPNMPTGRLNRTALTWVIVSVLVVTPLETVALDTRVALLTLPFRAGALLVNLYLLRTGRIGPIGCGRAFLAQGLLTMVGWSLVLAPDPDRVALEAVAYGTILSIFALMIAPRSQRRWWAAGVVAIALLPAAIHLIPDDTILFFQACAVLIVHGAAIAVLDVHTHKAEEAGAMASIDPLTGLLNRRSMVKRLDQRIALAGPEGEASSVLLIDLDHFKSINDSRGHLAGDAALVDVADAMTSTVRPTDQVCRWGGEEFLVLLPASGLAAATHTAERLRTVIAGTGVTASIGVADVRRGDTVSEWVRRADLALYAAKRDGRNRVSTDVVQVTRRHARSVADLDGERTAAGTTSA</sequence>
<evidence type="ECO:0000256" key="1">
    <source>
        <dbReference type="SAM" id="Phobius"/>
    </source>
</evidence>
<evidence type="ECO:0000313" key="4">
    <source>
        <dbReference type="Proteomes" id="UP000011863"/>
    </source>
</evidence>
<feature type="transmembrane region" description="Helical" evidence="1">
    <location>
        <begin position="39"/>
        <end position="58"/>
    </location>
</feature>
<dbReference type="PANTHER" id="PTHR45138:SF9">
    <property type="entry name" value="DIGUANYLATE CYCLASE DGCM-RELATED"/>
    <property type="match status" value="1"/>
</dbReference>
<organism evidence="3 4">
    <name type="scientific">Ilumatobacter coccineus (strain NBRC 103263 / KCTC 29153 / YM16-304)</name>
    <dbReference type="NCBI Taxonomy" id="1313172"/>
    <lineage>
        <taxon>Bacteria</taxon>
        <taxon>Bacillati</taxon>
        <taxon>Actinomycetota</taxon>
        <taxon>Acidimicrobiia</taxon>
        <taxon>Acidimicrobiales</taxon>
        <taxon>Ilumatobacteraceae</taxon>
        <taxon>Ilumatobacter</taxon>
    </lineage>
</organism>
<dbReference type="OrthoDB" id="23692at2"/>
<dbReference type="PROSITE" id="PS50887">
    <property type="entry name" value="GGDEF"/>
    <property type="match status" value="1"/>
</dbReference>
<protein>
    <recommendedName>
        <fullName evidence="2">GGDEF domain-containing protein</fullName>
    </recommendedName>
</protein>
<reference evidence="3 4" key="1">
    <citation type="journal article" date="2013" name="Int. J. Syst. Evol. Microbiol.">
        <title>Ilumatobacter nonamiense sp. nov. and Ilumatobacter coccineum sp. nov., isolated from seashore sand.</title>
        <authorList>
            <person name="Matsumoto A."/>
            <person name="Kasai H."/>
            <person name="Matsuo Y."/>
            <person name="Shizuri Y."/>
            <person name="Ichikawa N."/>
            <person name="Fujita N."/>
            <person name="Omura S."/>
            <person name="Takahashi Y."/>
        </authorList>
    </citation>
    <scope>NUCLEOTIDE SEQUENCE [LARGE SCALE GENOMIC DNA]</scope>
    <source>
        <strain evidence="4">NBRC 103263 / KCTC 29153 / YM16-304</strain>
    </source>
</reference>
<dbReference type="Proteomes" id="UP000011863">
    <property type="component" value="Chromosome"/>
</dbReference>